<protein>
    <submittedName>
        <fullName evidence="5">LysR family transcriptional regulator</fullName>
    </submittedName>
</protein>
<dbReference type="SUPFAM" id="SSF46785">
    <property type="entry name" value="Winged helix' DNA-binding domain"/>
    <property type="match status" value="1"/>
</dbReference>
<dbReference type="GO" id="GO:0003677">
    <property type="term" value="F:DNA binding"/>
    <property type="evidence" value="ECO:0007669"/>
    <property type="project" value="UniProtKB-KW"/>
</dbReference>
<dbReference type="FunFam" id="1.10.10.10:FF:000001">
    <property type="entry name" value="LysR family transcriptional regulator"/>
    <property type="match status" value="1"/>
</dbReference>
<evidence type="ECO:0000256" key="1">
    <source>
        <dbReference type="ARBA" id="ARBA00009437"/>
    </source>
</evidence>
<sequence>MGWIIMKLLHLQYFKKVFETKNVTQAAKELFISQPALSRAIKHLENELGVPLFYHSGRNIETTVYAEEFYPYAVKTLDTLEEGIKLLSSVNEKIVTSVILYLEVASVSIPNLVRIFMEKHPDIQLTIMQHHLPDDITDPVLYITSEMKPGMTNIPIMKEPVYVAIPKKHPLAKKEHLQLEDIQRTPILMLSKSNAFRHTLDAALEAKSIELTISSTTDDPATLRSIVKQGLAVSFFPKVSWSYDKNDPFVLREIKDLPLTRTIYLSSSFTEDHPLIKMIAKTMREFYLGK</sequence>
<keyword evidence="2" id="KW-0805">Transcription regulation</keyword>
<dbReference type="PRINTS" id="PR00039">
    <property type="entry name" value="HTHLYSR"/>
</dbReference>
<dbReference type="PANTHER" id="PTHR30346">
    <property type="entry name" value="TRANSCRIPTIONAL DUAL REGULATOR HCAR-RELATED"/>
    <property type="match status" value="1"/>
</dbReference>
<dbReference type="SUPFAM" id="SSF53850">
    <property type="entry name" value="Periplasmic binding protein-like II"/>
    <property type="match status" value="1"/>
</dbReference>
<proteinExistence type="inferred from homology"/>
<dbReference type="GO" id="GO:0032993">
    <property type="term" value="C:protein-DNA complex"/>
    <property type="evidence" value="ECO:0007669"/>
    <property type="project" value="TreeGrafter"/>
</dbReference>
<evidence type="ECO:0000313" key="5">
    <source>
        <dbReference type="EMBL" id="OOL83239.1"/>
    </source>
</evidence>
<dbReference type="EMBL" id="MVGJ01000021">
    <property type="protein sequence ID" value="OOL83239.1"/>
    <property type="molecule type" value="Genomic_DNA"/>
</dbReference>
<dbReference type="GO" id="GO:0003700">
    <property type="term" value="F:DNA-binding transcription factor activity"/>
    <property type="evidence" value="ECO:0007669"/>
    <property type="project" value="InterPro"/>
</dbReference>
<dbReference type="InterPro" id="IPR005119">
    <property type="entry name" value="LysR_subst-bd"/>
</dbReference>
<keyword evidence="4" id="KW-0804">Transcription</keyword>
<dbReference type="Pfam" id="PF03466">
    <property type="entry name" value="LysR_substrate"/>
    <property type="match status" value="1"/>
</dbReference>
<comment type="caution">
    <text evidence="5">The sequence shown here is derived from an EMBL/GenBank/DDBJ whole genome shotgun (WGS) entry which is preliminary data.</text>
</comment>
<evidence type="ECO:0000313" key="6">
    <source>
        <dbReference type="Proteomes" id="UP000191171"/>
    </source>
</evidence>
<keyword evidence="3" id="KW-0238">DNA-binding</keyword>
<dbReference type="Gene3D" id="1.10.10.10">
    <property type="entry name" value="Winged helix-like DNA-binding domain superfamily/Winged helix DNA-binding domain"/>
    <property type="match status" value="1"/>
</dbReference>
<accession>A0A1S8IUQ9</accession>
<name>A0A1S8IUQ9_ENTFC</name>
<gene>
    <name evidence="5" type="ORF">B1P95_04970</name>
</gene>
<organism evidence="5 6">
    <name type="scientific">Enterococcus faecium</name>
    <name type="common">Streptococcus faecium</name>
    <dbReference type="NCBI Taxonomy" id="1352"/>
    <lineage>
        <taxon>Bacteria</taxon>
        <taxon>Bacillati</taxon>
        <taxon>Bacillota</taxon>
        <taxon>Bacilli</taxon>
        <taxon>Lactobacillales</taxon>
        <taxon>Enterococcaceae</taxon>
        <taxon>Enterococcus</taxon>
    </lineage>
</organism>
<evidence type="ECO:0000256" key="3">
    <source>
        <dbReference type="ARBA" id="ARBA00023125"/>
    </source>
</evidence>
<reference evidence="5 6" key="1">
    <citation type="submission" date="2017-02" db="EMBL/GenBank/DDBJ databases">
        <title>Clonality and virulence of isolates of VRE in Hematopoietic Stem Cell Transplanted (HSCT) patients.</title>
        <authorList>
            <person name="Marchi A.P."/>
            <person name="Martins R.C."/>
            <person name="Marie S.K."/>
            <person name="Levin A.S."/>
            <person name="Costa S.F."/>
        </authorList>
    </citation>
    <scope>NUCLEOTIDE SEQUENCE [LARGE SCALE GENOMIC DNA]</scope>
    <source>
        <strain evidence="5 6">LIM1759</strain>
    </source>
</reference>
<evidence type="ECO:0000256" key="4">
    <source>
        <dbReference type="ARBA" id="ARBA00023163"/>
    </source>
</evidence>
<dbReference type="Gene3D" id="3.40.190.290">
    <property type="match status" value="1"/>
</dbReference>
<dbReference type="CDD" id="cd05466">
    <property type="entry name" value="PBP2_LTTR_substrate"/>
    <property type="match status" value="1"/>
</dbReference>
<dbReference type="Proteomes" id="UP000191171">
    <property type="component" value="Unassembled WGS sequence"/>
</dbReference>
<dbReference type="InterPro" id="IPR036390">
    <property type="entry name" value="WH_DNA-bd_sf"/>
</dbReference>
<dbReference type="PANTHER" id="PTHR30346:SF28">
    <property type="entry name" value="HTH-TYPE TRANSCRIPTIONAL REGULATOR CYNR"/>
    <property type="match status" value="1"/>
</dbReference>
<dbReference type="Pfam" id="PF00126">
    <property type="entry name" value="HTH_1"/>
    <property type="match status" value="1"/>
</dbReference>
<dbReference type="PROSITE" id="PS50931">
    <property type="entry name" value="HTH_LYSR"/>
    <property type="match status" value="1"/>
</dbReference>
<dbReference type="InterPro" id="IPR036388">
    <property type="entry name" value="WH-like_DNA-bd_sf"/>
</dbReference>
<comment type="similarity">
    <text evidence="1">Belongs to the LysR transcriptional regulatory family.</text>
</comment>
<evidence type="ECO:0000256" key="2">
    <source>
        <dbReference type="ARBA" id="ARBA00023015"/>
    </source>
</evidence>
<dbReference type="AlphaFoldDB" id="A0A1S8IUQ9"/>
<dbReference type="InterPro" id="IPR000847">
    <property type="entry name" value="LysR_HTH_N"/>
</dbReference>